<dbReference type="Proteomes" id="UP000249016">
    <property type="component" value="Unassembled WGS sequence"/>
</dbReference>
<protein>
    <recommendedName>
        <fullName evidence="1">DUF6965 domain-containing protein</fullName>
    </recommendedName>
</protein>
<evidence type="ECO:0000259" key="1">
    <source>
        <dbReference type="Pfam" id="PF22292"/>
    </source>
</evidence>
<evidence type="ECO:0000313" key="3">
    <source>
        <dbReference type="Proteomes" id="UP000249016"/>
    </source>
</evidence>
<gene>
    <name evidence="2" type="ORF">HMF3257_32220</name>
</gene>
<dbReference type="InterPro" id="IPR054238">
    <property type="entry name" value="DUF6965"/>
</dbReference>
<proteinExistence type="predicted"/>
<evidence type="ECO:0000313" key="2">
    <source>
        <dbReference type="EMBL" id="RAI77642.1"/>
    </source>
</evidence>
<dbReference type="Pfam" id="PF22292">
    <property type="entry name" value="DUF6965"/>
    <property type="match status" value="1"/>
</dbReference>
<dbReference type="AlphaFoldDB" id="A0A327NQS1"/>
<name>A0A327NQS1_9BACT</name>
<sequence length="82" mass="9521">MTAYFRIMNLSDEYQELVDFFSGRDLPTGPQHINDYSVLLNMSGAVHTRLQQLYSDVEATRKSAALMLYEVKDWLIMSNLTR</sequence>
<dbReference type="EMBL" id="QLII01000001">
    <property type="protein sequence ID" value="RAI77642.1"/>
    <property type="molecule type" value="Genomic_DNA"/>
</dbReference>
<feature type="domain" description="DUF6965" evidence="1">
    <location>
        <begin position="13"/>
        <end position="74"/>
    </location>
</feature>
<comment type="caution">
    <text evidence="2">The sequence shown here is derived from an EMBL/GenBank/DDBJ whole genome shotgun (WGS) entry which is preliminary data.</text>
</comment>
<reference evidence="2 3" key="1">
    <citation type="submission" date="2018-06" db="EMBL/GenBank/DDBJ databases">
        <title>Spirosoma sp. HMF3257 Genome sequencing and assembly.</title>
        <authorList>
            <person name="Kang H."/>
            <person name="Cha I."/>
            <person name="Kim H."/>
            <person name="Kang J."/>
            <person name="Joh K."/>
        </authorList>
    </citation>
    <scope>NUCLEOTIDE SEQUENCE [LARGE SCALE GENOMIC DNA]</scope>
    <source>
        <strain evidence="2 3">HMF3257</strain>
    </source>
</reference>
<organism evidence="2 3">
    <name type="scientific">Spirosoma telluris</name>
    <dbReference type="NCBI Taxonomy" id="2183553"/>
    <lineage>
        <taxon>Bacteria</taxon>
        <taxon>Pseudomonadati</taxon>
        <taxon>Bacteroidota</taxon>
        <taxon>Cytophagia</taxon>
        <taxon>Cytophagales</taxon>
        <taxon>Cytophagaceae</taxon>
        <taxon>Spirosoma</taxon>
    </lineage>
</organism>
<accession>A0A327NQS1</accession>
<keyword evidence="3" id="KW-1185">Reference proteome</keyword>